<evidence type="ECO:0000259" key="5">
    <source>
        <dbReference type="Pfam" id="PF00266"/>
    </source>
</evidence>
<name>A0A8H5I0U2_9AGAR</name>
<feature type="domain" description="Aminotransferase class V" evidence="5">
    <location>
        <begin position="79"/>
        <end position="267"/>
    </location>
</feature>
<dbReference type="SUPFAM" id="SSF53383">
    <property type="entry name" value="PLP-dependent transferases"/>
    <property type="match status" value="1"/>
</dbReference>
<sequence>MVFPFGHASLELDERVNEILEATLPKNYGRDARSLFMMDDAYTNLNHGSFGTVPLSVHQASELHARYVESNPDRYIRAEHCARIDAARAQVAEFVGADPDTCVFIPSVAFGFATILRHFHWTSEDTIVCTDAIYNTISSAVKETCNRDAQPRLSIFALKLPMSHTSILRDFHEHIQSIKAQKQADGKSEAKIVVVIESITSSPAILMPWKEMVKICRAEKAWSIVDAAHSFGQELDLNLKDADPDFWLANGAKWCYAKRGCAILYVPFRNQDMIASGILPGLMYDSPGSSPTRFVWQFYCRIPYDSFPIADGHTCDSTGHGLVDPVPPVSIVYAIKFRQRIGGEVNIQKYCHALALAGGKRMAEIMKTTILDSPEGTGELIANMVNVELPLSANVKPSREIDVFFLEELCDNYKIYATDFFWRGRWWARSGHWESRIPTLDKLGVKDLGKIDELQVAKDWFQTFSAHVSADDVDGVVGLFCDDALWRDMLSLTWDMRTFDGSAKISTFLKDRLPSVKAHSFQLKDFVRLQTPFPGLTWIVAMFEFQTSVGTGSGVFRLVPTAQGPWKAYTMFTMLESFKDYPEKIGALRESRQFNGKQWREAREKELAFKDTEPAVLIVGAGQSALQLAARLKFLDIPTLMIERDERVGDMWRNRYDSLSLHFPVWNDHMPYIPFPPTWPKYTPSLKMAEWLEFYAKTLELNIWLSTTVVDATQDPDTNIWSVHVRRKDGSERTFKVKHFVVATGLGDGIPNVPDIPNLASFKGTVLHSAQYKRASDYQGKKVVVIGAGNAGHDVASDVARSGGDVTMYQRSSTFVMDLDKGWKFLGGPLYSEGGPPSDVADRLSFSMPHNLIVGGMAQRNTQAILNDQKEHLDKLAKTGFRINKGIKEAGILLQLKEKAGGHYFGKR</sequence>
<evidence type="ECO:0000313" key="7">
    <source>
        <dbReference type="Proteomes" id="UP000518752"/>
    </source>
</evidence>
<dbReference type="PANTHER" id="PTHR43092:SF2">
    <property type="entry name" value="HERCYNYLCYSTEINE SULFOXIDE LYASE"/>
    <property type="match status" value="1"/>
</dbReference>
<dbReference type="PANTHER" id="PTHR43092">
    <property type="entry name" value="L-CYSTEINE DESULFHYDRASE"/>
    <property type="match status" value="1"/>
</dbReference>
<dbReference type="SUPFAM" id="SSF54427">
    <property type="entry name" value="NTF2-like"/>
    <property type="match status" value="1"/>
</dbReference>
<protein>
    <recommendedName>
        <fullName evidence="5">Aminotransferase class V domain-containing protein</fullName>
    </recommendedName>
</protein>
<keyword evidence="3" id="KW-0663">Pyridoxal phosphate</keyword>
<dbReference type="InterPro" id="IPR000192">
    <property type="entry name" value="Aminotrans_V_dom"/>
</dbReference>
<dbReference type="InterPro" id="IPR036188">
    <property type="entry name" value="FAD/NAD-bd_sf"/>
</dbReference>
<accession>A0A8H5I0U2</accession>
<dbReference type="Gene3D" id="3.40.640.10">
    <property type="entry name" value="Type I PLP-dependent aspartate aminotransferase-like (Major domain)"/>
    <property type="match status" value="1"/>
</dbReference>
<evidence type="ECO:0000256" key="2">
    <source>
        <dbReference type="ARBA" id="ARBA00022827"/>
    </source>
</evidence>
<proteinExistence type="predicted"/>
<keyword evidence="7" id="KW-1185">Reference proteome</keyword>
<keyword evidence="4" id="KW-0560">Oxidoreductase</keyword>
<keyword evidence="2" id="KW-0274">FAD</keyword>
<evidence type="ECO:0000256" key="1">
    <source>
        <dbReference type="ARBA" id="ARBA00022630"/>
    </source>
</evidence>
<dbReference type="Proteomes" id="UP000518752">
    <property type="component" value="Unassembled WGS sequence"/>
</dbReference>
<dbReference type="OrthoDB" id="74360at2759"/>
<dbReference type="InterPro" id="IPR015421">
    <property type="entry name" value="PyrdxlP-dep_Trfase_major"/>
</dbReference>
<gene>
    <name evidence="6" type="ORF">D9757_001270</name>
</gene>
<dbReference type="AlphaFoldDB" id="A0A8H5I0U2"/>
<dbReference type="InterPro" id="IPR032710">
    <property type="entry name" value="NTF2-like_dom_sf"/>
</dbReference>
<dbReference type="EMBL" id="JAACJN010000003">
    <property type="protein sequence ID" value="KAF5392953.1"/>
    <property type="molecule type" value="Genomic_DNA"/>
</dbReference>
<comment type="caution">
    <text evidence="6">The sequence shown here is derived from an EMBL/GenBank/DDBJ whole genome shotgun (WGS) entry which is preliminary data.</text>
</comment>
<reference evidence="6 7" key="1">
    <citation type="journal article" date="2020" name="ISME J.">
        <title>Uncovering the hidden diversity of litter-decomposition mechanisms in mushroom-forming fungi.</title>
        <authorList>
            <person name="Floudas D."/>
            <person name="Bentzer J."/>
            <person name="Ahren D."/>
            <person name="Johansson T."/>
            <person name="Persson P."/>
            <person name="Tunlid A."/>
        </authorList>
    </citation>
    <scope>NUCLEOTIDE SEQUENCE [LARGE SCALE GENOMIC DNA]</scope>
    <source>
        <strain evidence="6 7">CBS 406.79</strain>
    </source>
</reference>
<keyword evidence="1" id="KW-0285">Flavoprotein</keyword>
<dbReference type="GO" id="GO:0050660">
    <property type="term" value="F:flavin adenine dinucleotide binding"/>
    <property type="evidence" value="ECO:0007669"/>
    <property type="project" value="InterPro"/>
</dbReference>
<dbReference type="Gene3D" id="3.10.450.50">
    <property type="match status" value="1"/>
</dbReference>
<dbReference type="SUPFAM" id="SSF51905">
    <property type="entry name" value="FAD/NAD(P)-binding domain"/>
    <property type="match status" value="1"/>
</dbReference>
<evidence type="ECO:0000313" key="6">
    <source>
        <dbReference type="EMBL" id="KAF5392953.1"/>
    </source>
</evidence>
<evidence type="ECO:0000256" key="3">
    <source>
        <dbReference type="ARBA" id="ARBA00022898"/>
    </source>
</evidence>
<dbReference type="GO" id="GO:0004499">
    <property type="term" value="F:N,N-dimethylaniline monooxygenase activity"/>
    <property type="evidence" value="ECO:0007669"/>
    <property type="project" value="InterPro"/>
</dbReference>
<organism evidence="6 7">
    <name type="scientific">Collybiopsis confluens</name>
    <dbReference type="NCBI Taxonomy" id="2823264"/>
    <lineage>
        <taxon>Eukaryota</taxon>
        <taxon>Fungi</taxon>
        <taxon>Dikarya</taxon>
        <taxon>Basidiomycota</taxon>
        <taxon>Agaricomycotina</taxon>
        <taxon>Agaricomycetes</taxon>
        <taxon>Agaricomycetidae</taxon>
        <taxon>Agaricales</taxon>
        <taxon>Marasmiineae</taxon>
        <taxon>Omphalotaceae</taxon>
        <taxon>Collybiopsis</taxon>
    </lineage>
</organism>
<dbReference type="Pfam" id="PF00743">
    <property type="entry name" value="FMO-like"/>
    <property type="match status" value="1"/>
</dbReference>
<dbReference type="InterPro" id="IPR020946">
    <property type="entry name" value="Flavin_mOase-like"/>
</dbReference>
<dbReference type="GO" id="GO:0050661">
    <property type="term" value="F:NADP binding"/>
    <property type="evidence" value="ECO:0007669"/>
    <property type="project" value="InterPro"/>
</dbReference>
<dbReference type="InterPro" id="IPR015424">
    <property type="entry name" value="PyrdxlP-dep_Trfase"/>
</dbReference>
<evidence type="ECO:0000256" key="4">
    <source>
        <dbReference type="ARBA" id="ARBA00023002"/>
    </source>
</evidence>
<dbReference type="Pfam" id="PF00266">
    <property type="entry name" value="Aminotran_5"/>
    <property type="match status" value="1"/>
</dbReference>
<dbReference type="Gene3D" id="3.50.50.60">
    <property type="entry name" value="FAD/NAD(P)-binding domain"/>
    <property type="match status" value="1"/>
</dbReference>